<proteinExistence type="inferred from homology"/>
<feature type="region of interest" description="Disordered" evidence="15">
    <location>
        <begin position="679"/>
        <end position="713"/>
    </location>
</feature>
<evidence type="ECO:0000256" key="10">
    <source>
        <dbReference type="ARBA" id="ARBA00023146"/>
    </source>
</evidence>
<keyword evidence="4" id="KW-0436">Ligase</keyword>
<feature type="compositionally biased region" description="Basic and acidic residues" evidence="15">
    <location>
        <begin position="248"/>
        <end position="258"/>
    </location>
</feature>
<dbReference type="PROSITE" id="PS50862">
    <property type="entry name" value="AA_TRNA_LIGASE_II"/>
    <property type="match status" value="1"/>
</dbReference>
<dbReference type="GO" id="GO:0004826">
    <property type="term" value="F:phenylalanine-tRNA ligase activity"/>
    <property type="evidence" value="ECO:0007669"/>
    <property type="project" value="UniProtKB-EC"/>
</dbReference>
<dbReference type="SUPFAM" id="SSF55681">
    <property type="entry name" value="Class II aaRS and biotin synthetases"/>
    <property type="match status" value="1"/>
</dbReference>
<comment type="function">
    <text evidence="13">Is responsible for the charging of tRNA(Phe) with phenylalanine in mitochondrial translation.</text>
</comment>
<evidence type="ECO:0000256" key="11">
    <source>
        <dbReference type="ARBA" id="ARBA00031194"/>
    </source>
</evidence>
<evidence type="ECO:0000313" key="18">
    <source>
        <dbReference type="EMBL" id="KAF7570597.1"/>
    </source>
</evidence>
<evidence type="ECO:0000256" key="2">
    <source>
        <dbReference type="ARBA" id="ARBA00008226"/>
    </source>
</evidence>
<dbReference type="Gene3D" id="3.30.930.10">
    <property type="entry name" value="Bira Bifunctional Protein, Domain 2"/>
    <property type="match status" value="1"/>
</dbReference>
<evidence type="ECO:0000256" key="15">
    <source>
        <dbReference type="SAM" id="MobiDB-lite"/>
    </source>
</evidence>
<evidence type="ECO:0000256" key="5">
    <source>
        <dbReference type="ARBA" id="ARBA00022741"/>
    </source>
</evidence>
<evidence type="ECO:0000256" key="6">
    <source>
        <dbReference type="ARBA" id="ARBA00022840"/>
    </source>
</evidence>
<evidence type="ECO:0000259" key="16">
    <source>
        <dbReference type="PROSITE" id="PS50862"/>
    </source>
</evidence>
<dbReference type="GO" id="GO:0000049">
    <property type="term" value="F:tRNA binding"/>
    <property type="evidence" value="ECO:0007669"/>
    <property type="project" value="InterPro"/>
</dbReference>
<evidence type="ECO:0000313" key="19">
    <source>
        <dbReference type="Proteomes" id="UP000245464"/>
    </source>
</evidence>
<dbReference type="KEGG" id="ptrr:6344069"/>
<dbReference type="InterPro" id="IPR002319">
    <property type="entry name" value="Phenylalanyl-tRNA_Synthase"/>
</dbReference>
<name>A0A834RVP8_9PLEO</name>
<evidence type="ECO:0000256" key="14">
    <source>
        <dbReference type="ARBA" id="ARBA00073229"/>
    </source>
</evidence>
<dbReference type="PANTHER" id="PTHR11538">
    <property type="entry name" value="PHENYLALANYL-TRNA SYNTHETASE"/>
    <property type="match status" value="1"/>
</dbReference>
<feature type="compositionally biased region" description="Polar residues" evidence="15">
    <location>
        <begin position="269"/>
        <end position="278"/>
    </location>
</feature>
<dbReference type="GeneID" id="6344069"/>
<dbReference type="GO" id="GO:0005524">
    <property type="term" value="F:ATP binding"/>
    <property type="evidence" value="ECO:0007669"/>
    <property type="project" value="UniProtKB-KW"/>
</dbReference>
<reference evidence="18" key="1">
    <citation type="journal article" date="2018" name="BMC Genomics">
        <title>Comparative genomics of the wheat fungal pathogen Pyrenophora tritici-repentis reveals chromosomal variations and genome plasticity.</title>
        <authorList>
            <person name="Moolhuijzen P."/>
            <person name="See P.T."/>
            <person name="Hane J.K."/>
            <person name="Shi G."/>
            <person name="Liu Z."/>
            <person name="Oliver R.P."/>
            <person name="Moffat C.S."/>
        </authorList>
    </citation>
    <scope>NUCLEOTIDE SEQUENCE [LARGE SCALE GENOMIC DNA]</scope>
    <source>
        <strain evidence="18">M4</strain>
    </source>
</reference>
<evidence type="ECO:0000256" key="3">
    <source>
        <dbReference type="ARBA" id="ARBA00012814"/>
    </source>
</evidence>
<dbReference type="EC" id="6.1.1.20" evidence="3"/>
<keyword evidence="10 18" id="KW-0030">Aminoacyl-tRNA synthetase</keyword>
<dbReference type="FunFam" id="3.30.930.10:FF:000053">
    <property type="entry name" value="Phenylalanyl-tRNA synthetase mitochondrial"/>
    <property type="match status" value="1"/>
</dbReference>
<evidence type="ECO:0000256" key="13">
    <source>
        <dbReference type="ARBA" id="ARBA00057761"/>
    </source>
</evidence>
<keyword evidence="6" id="KW-0067">ATP-binding</keyword>
<dbReference type="RefSeq" id="XP_065962120.1">
    <property type="nucleotide sequence ID" value="XM_066107671.1"/>
</dbReference>
<dbReference type="InterPro" id="IPR005121">
    <property type="entry name" value="Fdx_antiC-bd"/>
</dbReference>
<dbReference type="Proteomes" id="UP000245464">
    <property type="component" value="Chromosome 5"/>
</dbReference>
<dbReference type="GO" id="GO:0006432">
    <property type="term" value="P:phenylalanyl-tRNA aminoacylation"/>
    <property type="evidence" value="ECO:0007669"/>
    <property type="project" value="InterPro"/>
</dbReference>
<evidence type="ECO:0000259" key="17">
    <source>
        <dbReference type="PROSITE" id="PS51447"/>
    </source>
</evidence>
<dbReference type="InterPro" id="IPR004530">
    <property type="entry name" value="Phe-tRNA-synth_IIc_mito"/>
</dbReference>
<feature type="region of interest" description="Disordered" evidence="15">
    <location>
        <begin position="211"/>
        <end position="280"/>
    </location>
</feature>
<dbReference type="PANTHER" id="PTHR11538:SF41">
    <property type="entry name" value="PHENYLALANINE--TRNA LIGASE, MITOCHONDRIAL"/>
    <property type="match status" value="1"/>
</dbReference>
<sequence length="787" mass="90337">MCLIPIKKGDFFPLFWRAWQASFKQSTILKAFEATGIWPIDPNVILRRFASTPEAERSSSSGLSDHDWRKLDRLVRAAVNDSHQYEARKLRSSVHHLSVQYKLLQHENEGLKEALQHKKKHKKKGKALDLQQRQEYHGGSVFWSPRKIREARAREVVRERDKIEEKLQKAQAKKQREEVQLQRQVKLEEKRVERQRLKEIRELERAEKAAERARKVEAQHQKKATQQAQQRKRKASRAPSSKNKRQKRAMEDRARDRVASPPSPPPPKTTSRGRNVNLPQKFRYYKDADTDVLDSNLPSIEFECVIKGTDSGGIVEVVATYSSVPRDVKIEGRSYQTDEWMNTPSTILAAIPRRLHLQPDHPLTITRKLIESRFPGYKTHNELFPIVTTGQNFDSLGFPLDHVGRSRTDTYYLNKDTVLRTHTSAHQADTFRSNESEGYLISADVYRRDAIDRSHYPVFHQMEGARTWNREQAKKDGKDLAQIIWEDVEDIPKHDIAVEDPNPSFHSERNPLQTGHLPEEVEAIAAHLKRSLEDMVVTIFNAAKSASDTTSDTPNEPLKVRWVEAYFPFTSPSWELEVFWQGDWLEVLGCGIVSQPILDNASVSNRVGWAFGIGLERIAMLLYSIPDIRLFWSSDERFLSQFSEQKPIRRFIPFSKYPACFKDVSFWLKSSSSAAGGGGAAAQAPGIVSSNPPDGDNPIPPASPIPPPQSSSFHENDVMEIAREIGGDLIEDVRLTDQFVHPKTGRRSMCYRINYRSLERTLTNEETNELHERLRNMLVERLGVELR</sequence>
<dbReference type="NCBIfam" id="TIGR00469">
    <property type="entry name" value="pheS_mito"/>
    <property type="match status" value="1"/>
</dbReference>
<keyword evidence="9" id="KW-0496">Mitochondrion</keyword>
<comment type="subcellular location">
    <subcellularLocation>
        <location evidence="1">Mitochondrion matrix</location>
    </subcellularLocation>
</comment>
<evidence type="ECO:0000256" key="12">
    <source>
        <dbReference type="ARBA" id="ARBA00049255"/>
    </source>
</evidence>
<keyword evidence="5" id="KW-0547">Nucleotide-binding</keyword>
<evidence type="ECO:0000256" key="8">
    <source>
        <dbReference type="ARBA" id="ARBA00022946"/>
    </source>
</evidence>
<keyword evidence="7" id="KW-0648">Protein biosynthesis</keyword>
<organism evidence="18 19">
    <name type="scientific">Pyrenophora tritici-repentis</name>
    <dbReference type="NCBI Taxonomy" id="45151"/>
    <lineage>
        <taxon>Eukaryota</taxon>
        <taxon>Fungi</taxon>
        <taxon>Dikarya</taxon>
        <taxon>Ascomycota</taxon>
        <taxon>Pezizomycotina</taxon>
        <taxon>Dothideomycetes</taxon>
        <taxon>Pleosporomycetidae</taxon>
        <taxon>Pleosporales</taxon>
        <taxon>Pleosporineae</taxon>
        <taxon>Pleosporaceae</taxon>
        <taxon>Pyrenophora</taxon>
    </lineage>
</organism>
<dbReference type="InterPro" id="IPR045864">
    <property type="entry name" value="aa-tRNA-synth_II/BPL/LPL"/>
</dbReference>
<dbReference type="InterPro" id="IPR006195">
    <property type="entry name" value="aa-tRNA-synth_II"/>
</dbReference>
<comment type="catalytic activity">
    <reaction evidence="12">
        <text>tRNA(Phe) + L-phenylalanine + ATP = L-phenylalanyl-tRNA(Phe) + AMP + diphosphate + H(+)</text>
        <dbReference type="Rhea" id="RHEA:19413"/>
        <dbReference type="Rhea" id="RHEA-COMP:9668"/>
        <dbReference type="Rhea" id="RHEA-COMP:9699"/>
        <dbReference type="ChEBI" id="CHEBI:15378"/>
        <dbReference type="ChEBI" id="CHEBI:30616"/>
        <dbReference type="ChEBI" id="CHEBI:33019"/>
        <dbReference type="ChEBI" id="CHEBI:58095"/>
        <dbReference type="ChEBI" id="CHEBI:78442"/>
        <dbReference type="ChEBI" id="CHEBI:78531"/>
        <dbReference type="ChEBI" id="CHEBI:456215"/>
        <dbReference type="EC" id="6.1.1.20"/>
    </reaction>
</comment>
<evidence type="ECO:0000256" key="4">
    <source>
        <dbReference type="ARBA" id="ARBA00022598"/>
    </source>
</evidence>
<dbReference type="EMBL" id="NQIK02000005">
    <property type="protein sequence ID" value="KAF7570597.1"/>
    <property type="molecule type" value="Genomic_DNA"/>
</dbReference>
<gene>
    <name evidence="18" type="ORF">PtrM4_105990</name>
</gene>
<dbReference type="PROSITE" id="PS51447">
    <property type="entry name" value="FDX_ACB"/>
    <property type="match status" value="1"/>
</dbReference>
<dbReference type="CDD" id="cd00496">
    <property type="entry name" value="PheRS_alpha_core"/>
    <property type="match status" value="1"/>
</dbReference>
<dbReference type="Gene3D" id="3.30.70.380">
    <property type="entry name" value="Ferrodoxin-fold anticodon-binding domain"/>
    <property type="match status" value="1"/>
</dbReference>
<feature type="domain" description="Aminoacyl-transfer RNA synthetases class-II family profile" evidence="16">
    <location>
        <begin position="367"/>
        <end position="653"/>
    </location>
</feature>
<dbReference type="InterPro" id="IPR036690">
    <property type="entry name" value="Fdx_antiC-bd_sf"/>
</dbReference>
<feature type="compositionally biased region" description="Pro residues" evidence="15">
    <location>
        <begin position="698"/>
        <end position="709"/>
    </location>
</feature>
<keyword evidence="8" id="KW-0809">Transit peptide</keyword>
<protein>
    <recommendedName>
        <fullName evidence="14">Phenylalanine--tRNA ligase, mitochondrial</fullName>
        <ecNumber evidence="3">6.1.1.20</ecNumber>
    </recommendedName>
    <alternativeName>
        <fullName evidence="11">Phenylalanyl-tRNA synthetase</fullName>
    </alternativeName>
</protein>
<evidence type="ECO:0000256" key="9">
    <source>
        <dbReference type="ARBA" id="ARBA00023128"/>
    </source>
</evidence>
<dbReference type="SMART" id="SM00896">
    <property type="entry name" value="FDX-ACB"/>
    <property type="match status" value="1"/>
</dbReference>
<feature type="compositionally biased region" description="Basic and acidic residues" evidence="15">
    <location>
        <begin position="211"/>
        <end position="220"/>
    </location>
</feature>
<dbReference type="SUPFAM" id="SSF54991">
    <property type="entry name" value="Anticodon-binding domain of PheRS"/>
    <property type="match status" value="1"/>
</dbReference>
<feature type="domain" description="FDX-ACB" evidence="17">
    <location>
        <begin position="655"/>
        <end position="787"/>
    </location>
</feature>
<comment type="similarity">
    <text evidence="2">Belongs to the class-II aminoacyl-tRNA synthetase family.</text>
</comment>
<evidence type="ECO:0000256" key="1">
    <source>
        <dbReference type="ARBA" id="ARBA00004305"/>
    </source>
</evidence>
<feature type="compositionally biased region" description="Basic residues" evidence="15">
    <location>
        <begin position="230"/>
        <end position="247"/>
    </location>
</feature>
<dbReference type="GO" id="GO:0005759">
    <property type="term" value="C:mitochondrial matrix"/>
    <property type="evidence" value="ECO:0007669"/>
    <property type="project" value="UniProtKB-SubCell"/>
</dbReference>
<accession>A0A834RVP8</accession>
<dbReference type="Pfam" id="PF03147">
    <property type="entry name" value="FDX-ACB"/>
    <property type="match status" value="1"/>
</dbReference>
<comment type="caution">
    <text evidence="18">The sequence shown here is derived from an EMBL/GenBank/DDBJ whole genome shotgun (WGS) entry which is preliminary data.</text>
</comment>
<dbReference type="Pfam" id="PF01409">
    <property type="entry name" value="tRNA-synt_2d"/>
    <property type="match status" value="2"/>
</dbReference>
<dbReference type="AlphaFoldDB" id="A0A834RVP8"/>
<evidence type="ECO:0000256" key="7">
    <source>
        <dbReference type="ARBA" id="ARBA00022917"/>
    </source>
</evidence>